<protein>
    <submittedName>
        <fullName evidence="1">Uncharacterized protein</fullName>
    </submittedName>
</protein>
<accession>A0A1M6YKN9</accession>
<dbReference type="EMBL" id="FRBD01000029">
    <property type="protein sequence ID" value="SHL18683.1"/>
    <property type="molecule type" value="Genomic_DNA"/>
</dbReference>
<dbReference type="RefSeq" id="WP_139261670.1">
    <property type="nucleotide sequence ID" value="NZ_FRBD01000029.1"/>
</dbReference>
<gene>
    <name evidence="1" type="ORF">SAMN05216463_1298</name>
</gene>
<dbReference type="AlphaFoldDB" id="A0A1M6YKN9"/>
<organism evidence="1 2">
    <name type="scientific">Xylanibacter ruminicola</name>
    <name type="common">Prevotella ruminicola</name>
    <dbReference type="NCBI Taxonomy" id="839"/>
    <lineage>
        <taxon>Bacteria</taxon>
        <taxon>Pseudomonadati</taxon>
        <taxon>Bacteroidota</taxon>
        <taxon>Bacteroidia</taxon>
        <taxon>Bacteroidales</taxon>
        <taxon>Prevotellaceae</taxon>
        <taxon>Xylanibacter</taxon>
    </lineage>
</organism>
<evidence type="ECO:0000313" key="1">
    <source>
        <dbReference type="EMBL" id="SHL18683.1"/>
    </source>
</evidence>
<reference evidence="1 2" key="1">
    <citation type="submission" date="2016-11" db="EMBL/GenBank/DDBJ databases">
        <authorList>
            <person name="Jaros S."/>
            <person name="Januszkiewicz K."/>
            <person name="Wedrychowicz H."/>
        </authorList>
    </citation>
    <scope>NUCLEOTIDE SEQUENCE [LARGE SCALE GENOMIC DNA]</scope>
    <source>
        <strain evidence="1 2">KHT3</strain>
    </source>
</reference>
<dbReference type="Proteomes" id="UP000184130">
    <property type="component" value="Unassembled WGS sequence"/>
</dbReference>
<dbReference type="OrthoDB" id="1079635at2"/>
<sequence length="153" mass="17985">MDIERKSNGQENLAARIIPRTFAPASNYSNTYNMNNNEELISLLKRLHEKLHQADDNKQSSAVVILPASLRTARAKEIWKKAQDAGYIDENYQPLLTRTQAAVFAYEMAAKLKIRNKWKIFESFWNRSNMRSNYYRALYQQQYSDFVDELKKL</sequence>
<evidence type="ECO:0000313" key="2">
    <source>
        <dbReference type="Proteomes" id="UP000184130"/>
    </source>
</evidence>
<name>A0A1M6YKN9_XYLRU</name>
<proteinExistence type="predicted"/>